<dbReference type="GO" id="GO:0030170">
    <property type="term" value="F:pyridoxal phosphate binding"/>
    <property type="evidence" value="ECO:0007669"/>
    <property type="project" value="TreeGrafter"/>
</dbReference>
<dbReference type="PANTHER" id="PTHR43247">
    <property type="entry name" value="PHOSPHOSERINE AMINOTRANSFERASE"/>
    <property type="match status" value="1"/>
</dbReference>
<evidence type="ECO:0000256" key="9">
    <source>
        <dbReference type="ARBA" id="ARBA00023299"/>
    </source>
</evidence>
<keyword evidence="9" id="KW-0718">Serine biosynthesis</keyword>
<dbReference type="NCBIfam" id="NF003764">
    <property type="entry name" value="PRK05355.1"/>
    <property type="match status" value="1"/>
</dbReference>
<proteinExistence type="inferred from homology"/>
<organism evidence="12">
    <name type="scientific">marine metagenome</name>
    <dbReference type="NCBI Taxonomy" id="408172"/>
    <lineage>
        <taxon>unclassified sequences</taxon>
        <taxon>metagenomes</taxon>
        <taxon>ecological metagenomes</taxon>
    </lineage>
</organism>
<evidence type="ECO:0000256" key="1">
    <source>
        <dbReference type="ARBA" id="ARBA00001933"/>
    </source>
</evidence>
<dbReference type="Gene3D" id="3.90.1150.10">
    <property type="entry name" value="Aspartate Aminotransferase, domain 1"/>
    <property type="match status" value="1"/>
</dbReference>
<dbReference type="PROSITE" id="PS00595">
    <property type="entry name" value="AA_TRANSFER_CLASS_5"/>
    <property type="match status" value="1"/>
</dbReference>
<comment type="cofactor">
    <cofactor evidence="1">
        <name>pyridoxal 5'-phosphate</name>
        <dbReference type="ChEBI" id="CHEBI:597326"/>
    </cofactor>
</comment>
<reference evidence="12" key="1">
    <citation type="submission" date="2018-05" db="EMBL/GenBank/DDBJ databases">
        <authorList>
            <person name="Lanie J.A."/>
            <person name="Ng W.-L."/>
            <person name="Kazmierczak K.M."/>
            <person name="Andrzejewski T.M."/>
            <person name="Davidsen T.M."/>
            <person name="Wayne K.J."/>
            <person name="Tettelin H."/>
            <person name="Glass J.I."/>
            <person name="Rusch D."/>
            <person name="Podicherti R."/>
            <person name="Tsui H.-C.T."/>
            <person name="Winkler M.E."/>
        </authorList>
    </citation>
    <scope>NUCLEOTIDE SEQUENCE</scope>
</reference>
<dbReference type="FunFam" id="3.40.640.10:FF:000010">
    <property type="entry name" value="Phosphoserine aminotransferase"/>
    <property type="match status" value="1"/>
</dbReference>
<dbReference type="AlphaFoldDB" id="A0A381TR51"/>
<dbReference type="InterPro" id="IPR015424">
    <property type="entry name" value="PyrdxlP-dep_Trfase"/>
</dbReference>
<protein>
    <recommendedName>
        <fullName evidence="4">phosphoserine transaminase</fullName>
        <ecNumber evidence="4">2.6.1.52</ecNumber>
    </recommendedName>
</protein>
<dbReference type="GO" id="GO:0006564">
    <property type="term" value="P:L-serine biosynthetic process"/>
    <property type="evidence" value="ECO:0007669"/>
    <property type="project" value="UniProtKB-KW"/>
</dbReference>
<feature type="non-terminal residue" evidence="12">
    <location>
        <position position="344"/>
    </location>
</feature>
<evidence type="ECO:0000256" key="8">
    <source>
        <dbReference type="ARBA" id="ARBA00022898"/>
    </source>
</evidence>
<comment type="pathway">
    <text evidence="2">Amino-acid biosynthesis; L-serine biosynthesis; L-serine from 3-phospho-D-glycerate: step 2/3.</text>
</comment>
<dbReference type="PANTHER" id="PTHR43247:SF1">
    <property type="entry name" value="PHOSPHOSERINE AMINOTRANSFERASE"/>
    <property type="match status" value="1"/>
</dbReference>
<evidence type="ECO:0000256" key="3">
    <source>
        <dbReference type="ARBA" id="ARBA00006904"/>
    </source>
</evidence>
<dbReference type="PIRSF" id="PIRSF000525">
    <property type="entry name" value="SerC"/>
    <property type="match status" value="1"/>
</dbReference>
<name>A0A381TR51_9ZZZZ</name>
<accession>A0A381TR51</accession>
<evidence type="ECO:0000259" key="11">
    <source>
        <dbReference type="Pfam" id="PF00266"/>
    </source>
</evidence>
<evidence type="ECO:0000313" key="12">
    <source>
        <dbReference type="EMBL" id="SVA18274.1"/>
    </source>
</evidence>
<keyword evidence="7" id="KW-0808">Transferase</keyword>
<dbReference type="InterPro" id="IPR000192">
    <property type="entry name" value="Aminotrans_V_dom"/>
</dbReference>
<dbReference type="EC" id="2.6.1.52" evidence="4"/>
<dbReference type="InterPro" id="IPR022278">
    <property type="entry name" value="Pser_aminoTfrase"/>
</dbReference>
<dbReference type="Gene3D" id="3.40.640.10">
    <property type="entry name" value="Type I PLP-dependent aspartate aminotransferase-like (Major domain)"/>
    <property type="match status" value="1"/>
</dbReference>
<evidence type="ECO:0000256" key="10">
    <source>
        <dbReference type="ARBA" id="ARBA00049007"/>
    </source>
</evidence>
<keyword evidence="8" id="KW-0663">Pyridoxal phosphate</keyword>
<dbReference type="InterPro" id="IPR015421">
    <property type="entry name" value="PyrdxlP-dep_Trfase_major"/>
</dbReference>
<dbReference type="InterPro" id="IPR015422">
    <property type="entry name" value="PyrdxlP-dep_Trfase_small"/>
</dbReference>
<dbReference type="Pfam" id="PF00266">
    <property type="entry name" value="Aminotran_5"/>
    <property type="match status" value="1"/>
</dbReference>
<evidence type="ECO:0000256" key="4">
    <source>
        <dbReference type="ARBA" id="ARBA00013030"/>
    </source>
</evidence>
<dbReference type="HAMAP" id="MF_00160">
    <property type="entry name" value="SerC_aminotrans_5"/>
    <property type="match status" value="1"/>
</dbReference>
<dbReference type="GO" id="GO:0005737">
    <property type="term" value="C:cytoplasm"/>
    <property type="evidence" value="ECO:0007669"/>
    <property type="project" value="TreeGrafter"/>
</dbReference>
<dbReference type="SUPFAM" id="SSF53383">
    <property type="entry name" value="PLP-dependent transferases"/>
    <property type="match status" value="1"/>
</dbReference>
<dbReference type="InterPro" id="IPR020578">
    <property type="entry name" value="Aminotrans_V_PyrdxlP_BS"/>
</dbReference>
<evidence type="ECO:0000256" key="6">
    <source>
        <dbReference type="ARBA" id="ARBA00022605"/>
    </source>
</evidence>
<feature type="domain" description="Aminotransferase class V" evidence="11">
    <location>
        <begin position="7"/>
        <end position="322"/>
    </location>
</feature>
<dbReference type="GO" id="GO:0004648">
    <property type="term" value="F:O-phospho-L-serine:2-oxoglutarate aminotransferase activity"/>
    <property type="evidence" value="ECO:0007669"/>
    <property type="project" value="UniProtKB-EC"/>
</dbReference>
<dbReference type="EMBL" id="UINC01004988">
    <property type="protein sequence ID" value="SVA18274.1"/>
    <property type="molecule type" value="Genomic_DNA"/>
</dbReference>
<keyword evidence="5" id="KW-0032">Aminotransferase</keyword>
<comment type="similarity">
    <text evidence="3">Belongs to the class-V pyridoxal-phosphate-dependent aminotransferase family. SerC subfamily.</text>
</comment>
<comment type="catalytic activity">
    <reaction evidence="10">
        <text>O-phospho-L-serine + 2-oxoglutarate = 3-phosphooxypyruvate + L-glutamate</text>
        <dbReference type="Rhea" id="RHEA:14329"/>
        <dbReference type="ChEBI" id="CHEBI:16810"/>
        <dbReference type="ChEBI" id="CHEBI:18110"/>
        <dbReference type="ChEBI" id="CHEBI:29985"/>
        <dbReference type="ChEBI" id="CHEBI:57524"/>
        <dbReference type="EC" id="2.6.1.52"/>
    </reaction>
</comment>
<sequence length="344" mass="37811">MSQSSQVFNFSAGPAILPASVLEIVQQDLLNLADSGMSILEMSHRSRTVDQLLHEVETDVRTLAGIPENYSVLFLQGGASLQFSMLPMNLLSVDQPADYLVTGVWSQKAVHEAEKVGAVRIAGSTESEGFIRIPRQDELSCSPNAAYAHFTSNNTIYGTQWQDAPDVGTVPLVSDMSSDIFSRPLNIERYGFVYASAQKNLGPAGLTLVLIRNDLLERSSPSLPSVMNYATLVKYGSRYNTPPVFGIYVLHLVVRWLQERGGLAGIARRNERKAAKVYAEIDRTEFYQGIATDDSRSFMNITFKLPTKSLDEVFSQEAAKVGLLGIAGHRLLEGQRASLYNAMP</sequence>
<evidence type="ECO:0000256" key="5">
    <source>
        <dbReference type="ARBA" id="ARBA00022576"/>
    </source>
</evidence>
<evidence type="ECO:0000256" key="7">
    <source>
        <dbReference type="ARBA" id="ARBA00022679"/>
    </source>
</evidence>
<gene>
    <name evidence="12" type="ORF">METZ01_LOCUS71128</name>
</gene>
<evidence type="ECO:0000256" key="2">
    <source>
        <dbReference type="ARBA" id="ARBA00005099"/>
    </source>
</evidence>
<keyword evidence="6" id="KW-0028">Amino-acid biosynthesis</keyword>
<dbReference type="UniPathway" id="UPA00135">
    <property type="reaction ID" value="UER00197"/>
</dbReference>